<dbReference type="InterPro" id="IPR039298">
    <property type="entry name" value="ACOT13"/>
</dbReference>
<comment type="similarity">
    <text evidence="1">Belongs to the thioesterase PaaI family.</text>
</comment>
<keyword evidence="2" id="KW-0378">Hydrolase</keyword>
<dbReference type="Gene3D" id="3.10.129.10">
    <property type="entry name" value="Hotdog Thioesterase"/>
    <property type="match status" value="1"/>
</dbReference>
<protein>
    <submittedName>
        <fullName evidence="4">Oidioi.mRNA.OKI2018_I69.PAR.g12469.t1.cds</fullName>
    </submittedName>
</protein>
<dbReference type="Pfam" id="PF03061">
    <property type="entry name" value="4HBT"/>
    <property type="match status" value="1"/>
</dbReference>
<dbReference type="Proteomes" id="UP001158576">
    <property type="component" value="Chromosome PAR"/>
</dbReference>
<dbReference type="PANTHER" id="PTHR21660">
    <property type="entry name" value="THIOESTERASE SUPERFAMILY MEMBER-RELATED"/>
    <property type="match status" value="1"/>
</dbReference>
<reference evidence="4 5" key="1">
    <citation type="submission" date="2021-04" db="EMBL/GenBank/DDBJ databases">
        <authorList>
            <person name="Bliznina A."/>
        </authorList>
    </citation>
    <scope>NUCLEOTIDE SEQUENCE [LARGE SCALE GENOMIC DNA]</scope>
</reference>
<evidence type="ECO:0000256" key="1">
    <source>
        <dbReference type="ARBA" id="ARBA00008324"/>
    </source>
</evidence>
<gene>
    <name evidence="4" type="ORF">OKIOD_LOCUS4027</name>
</gene>
<keyword evidence="5" id="KW-1185">Reference proteome</keyword>
<evidence type="ECO:0000313" key="4">
    <source>
        <dbReference type="EMBL" id="CAG5090120.1"/>
    </source>
</evidence>
<dbReference type="EMBL" id="OU015568">
    <property type="protein sequence ID" value="CAG5090120.1"/>
    <property type="molecule type" value="Genomic_DNA"/>
</dbReference>
<sequence>MISKQNRTANPSTIESLTYQNMTPLSVSSDEITLEYKLNKDLDLNPMGNVHGGRMSYILDSVMTALASDFDKEDVNSLNFSVSYLNGISSDTDSFLVHAKVVKGGRAMAFMSAELRSEDGKIYTQSEESFAKSS</sequence>
<proteinExistence type="inferred from homology"/>
<dbReference type="InterPro" id="IPR029069">
    <property type="entry name" value="HotDog_dom_sf"/>
</dbReference>
<evidence type="ECO:0000259" key="3">
    <source>
        <dbReference type="Pfam" id="PF03061"/>
    </source>
</evidence>
<feature type="domain" description="Thioesterase" evidence="3">
    <location>
        <begin position="47"/>
        <end position="121"/>
    </location>
</feature>
<name>A0ABN7S790_OIKDI</name>
<dbReference type="InterPro" id="IPR006683">
    <property type="entry name" value="Thioestr_dom"/>
</dbReference>
<accession>A0ABN7S790</accession>
<organism evidence="4 5">
    <name type="scientific">Oikopleura dioica</name>
    <name type="common">Tunicate</name>
    <dbReference type="NCBI Taxonomy" id="34765"/>
    <lineage>
        <taxon>Eukaryota</taxon>
        <taxon>Metazoa</taxon>
        <taxon>Chordata</taxon>
        <taxon>Tunicata</taxon>
        <taxon>Appendicularia</taxon>
        <taxon>Copelata</taxon>
        <taxon>Oikopleuridae</taxon>
        <taxon>Oikopleura</taxon>
    </lineage>
</organism>
<dbReference type="PANTHER" id="PTHR21660:SF1">
    <property type="entry name" value="ACYL-COENZYME A THIOESTERASE 13"/>
    <property type="match status" value="1"/>
</dbReference>
<evidence type="ECO:0000256" key="2">
    <source>
        <dbReference type="ARBA" id="ARBA00022801"/>
    </source>
</evidence>
<dbReference type="SUPFAM" id="SSF54637">
    <property type="entry name" value="Thioesterase/thiol ester dehydrase-isomerase"/>
    <property type="match status" value="1"/>
</dbReference>
<dbReference type="CDD" id="cd03443">
    <property type="entry name" value="PaaI_thioesterase"/>
    <property type="match status" value="1"/>
</dbReference>
<evidence type="ECO:0000313" key="5">
    <source>
        <dbReference type="Proteomes" id="UP001158576"/>
    </source>
</evidence>